<feature type="transmembrane region" description="Helical" evidence="2">
    <location>
        <begin position="34"/>
        <end position="55"/>
    </location>
</feature>
<keyword evidence="2" id="KW-1133">Transmembrane helix</keyword>
<feature type="compositionally biased region" description="Basic and acidic residues" evidence="1">
    <location>
        <begin position="167"/>
        <end position="182"/>
    </location>
</feature>
<evidence type="ECO:0000256" key="2">
    <source>
        <dbReference type="SAM" id="Phobius"/>
    </source>
</evidence>
<dbReference type="AlphaFoldDB" id="A0A8W7PHU7"/>
<dbReference type="VEuPathDB" id="VectorBase:ACON2_033624"/>
<keyword evidence="2" id="KW-0472">Membrane</keyword>
<organism evidence="3">
    <name type="scientific">Anopheles coluzzii</name>
    <name type="common">African malaria mosquito</name>
    <dbReference type="NCBI Taxonomy" id="1518534"/>
    <lineage>
        <taxon>Eukaryota</taxon>
        <taxon>Metazoa</taxon>
        <taxon>Ecdysozoa</taxon>
        <taxon>Arthropoda</taxon>
        <taxon>Hexapoda</taxon>
        <taxon>Insecta</taxon>
        <taxon>Pterygota</taxon>
        <taxon>Neoptera</taxon>
        <taxon>Endopterygota</taxon>
        <taxon>Diptera</taxon>
        <taxon>Nematocera</taxon>
        <taxon>Culicoidea</taxon>
        <taxon>Culicidae</taxon>
        <taxon>Anophelinae</taxon>
        <taxon>Anopheles</taxon>
    </lineage>
</organism>
<protein>
    <submittedName>
        <fullName evidence="3">Uncharacterized protein</fullName>
    </submittedName>
</protein>
<dbReference type="EnsemblMetazoa" id="ACOM031718-RA">
    <property type="protein sequence ID" value="ACOM031718-PA.1"/>
    <property type="gene ID" value="ACOM031718"/>
</dbReference>
<keyword evidence="2" id="KW-0812">Transmembrane</keyword>
<feature type="region of interest" description="Disordered" evidence="1">
    <location>
        <begin position="142"/>
        <end position="182"/>
    </location>
</feature>
<dbReference type="Proteomes" id="UP000075882">
    <property type="component" value="Unassembled WGS sequence"/>
</dbReference>
<proteinExistence type="predicted"/>
<evidence type="ECO:0000256" key="1">
    <source>
        <dbReference type="SAM" id="MobiDB-lite"/>
    </source>
</evidence>
<evidence type="ECO:0000313" key="3">
    <source>
        <dbReference type="EnsemblMetazoa" id="ACOM031718-PA.1"/>
    </source>
</evidence>
<sequence length="209" mass="24065">MDDCVNSPTYYTLHARKTHRKDTRSRTTTTTTMITHWTLIVLVAVAVAGPCTVLARPLEPEAPAEIYNELAEEFQRLHNQEIRFLQYLSVQAERQQREEAYLQAQREQQQLALDVRSSSSTNALLDDAGSLLDDIPQEYGRAEEAANSSGRNLNGYGHESVTQSEPVQKEIPHQKSKNDKKNNHYMSLCHFKLCNMGRKRNQRYPQFWN</sequence>
<name>A0A8W7PHU7_ANOCL</name>
<reference evidence="3" key="1">
    <citation type="submission" date="2022-08" db="UniProtKB">
        <authorList>
            <consortium name="EnsemblMetazoa"/>
        </authorList>
    </citation>
    <scope>IDENTIFICATION</scope>
</reference>
<accession>A0A8W7PHU7</accession>